<dbReference type="PROSITE" id="PS00211">
    <property type="entry name" value="ABC_TRANSPORTER_1"/>
    <property type="match status" value="1"/>
</dbReference>
<comment type="subcellular location">
    <subcellularLocation>
        <location evidence="1">Membrane</location>
        <topology evidence="1">Multi-pass membrane protein</topology>
    </subcellularLocation>
</comment>
<dbReference type="SUPFAM" id="SSF52540">
    <property type="entry name" value="P-loop containing nucleoside triphosphate hydrolases"/>
    <property type="match status" value="2"/>
</dbReference>
<dbReference type="InterPro" id="IPR003439">
    <property type="entry name" value="ABC_transporter-like_ATP-bd"/>
</dbReference>
<feature type="transmembrane region" description="Helical" evidence="9">
    <location>
        <begin position="498"/>
        <end position="519"/>
    </location>
</feature>
<keyword evidence="7 9" id="KW-1133">Transmembrane helix</keyword>
<dbReference type="GO" id="GO:0016020">
    <property type="term" value="C:membrane"/>
    <property type="evidence" value="ECO:0007669"/>
    <property type="project" value="UniProtKB-SubCell"/>
</dbReference>
<dbReference type="InterPro" id="IPR013525">
    <property type="entry name" value="ABC2_TM"/>
</dbReference>
<protein>
    <recommendedName>
        <fullName evidence="10">ABC transporter domain-containing protein</fullName>
    </recommendedName>
</protein>
<feature type="transmembrane region" description="Helical" evidence="9">
    <location>
        <begin position="531"/>
        <end position="551"/>
    </location>
</feature>
<dbReference type="InterPro" id="IPR034003">
    <property type="entry name" value="ABCG_PDR_2"/>
</dbReference>
<feature type="transmembrane region" description="Helical" evidence="9">
    <location>
        <begin position="1192"/>
        <end position="1215"/>
    </location>
</feature>
<feature type="transmembrane region" description="Helical" evidence="9">
    <location>
        <begin position="419"/>
        <end position="439"/>
    </location>
</feature>
<organism evidence="11 12">
    <name type="scientific">Lophium mytilinum</name>
    <dbReference type="NCBI Taxonomy" id="390894"/>
    <lineage>
        <taxon>Eukaryota</taxon>
        <taxon>Fungi</taxon>
        <taxon>Dikarya</taxon>
        <taxon>Ascomycota</taxon>
        <taxon>Pezizomycotina</taxon>
        <taxon>Dothideomycetes</taxon>
        <taxon>Pleosporomycetidae</taxon>
        <taxon>Mytilinidiales</taxon>
        <taxon>Mytilinidiaceae</taxon>
        <taxon>Lophium</taxon>
    </lineage>
</organism>
<feature type="transmembrane region" description="Helical" evidence="9">
    <location>
        <begin position="1108"/>
        <end position="1125"/>
    </location>
</feature>
<evidence type="ECO:0000256" key="2">
    <source>
        <dbReference type="ARBA" id="ARBA00006012"/>
    </source>
</evidence>
<evidence type="ECO:0000256" key="4">
    <source>
        <dbReference type="ARBA" id="ARBA00022692"/>
    </source>
</evidence>
<dbReference type="Pfam" id="PF00005">
    <property type="entry name" value="ABC_tran"/>
    <property type="match status" value="2"/>
</dbReference>
<evidence type="ECO:0000256" key="9">
    <source>
        <dbReference type="SAM" id="Phobius"/>
    </source>
</evidence>
<evidence type="ECO:0000256" key="8">
    <source>
        <dbReference type="ARBA" id="ARBA00023136"/>
    </source>
</evidence>
<evidence type="ECO:0000256" key="6">
    <source>
        <dbReference type="ARBA" id="ARBA00022840"/>
    </source>
</evidence>
<evidence type="ECO:0000313" key="11">
    <source>
        <dbReference type="EMBL" id="KAF2495773.1"/>
    </source>
</evidence>
<dbReference type="OrthoDB" id="245989at2759"/>
<feature type="transmembrane region" description="Helical" evidence="9">
    <location>
        <begin position="1146"/>
        <end position="1172"/>
    </location>
</feature>
<dbReference type="InterPro" id="IPR017871">
    <property type="entry name" value="ABC_transporter-like_CS"/>
</dbReference>
<dbReference type="Pfam" id="PF01061">
    <property type="entry name" value="ABC2_membrane"/>
    <property type="match status" value="2"/>
</dbReference>
<dbReference type="PANTHER" id="PTHR19241">
    <property type="entry name" value="ATP-BINDING CASSETTE TRANSPORTER"/>
    <property type="match status" value="1"/>
</dbReference>
<evidence type="ECO:0000256" key="3">
    <source>
        <dbReference type="ARBA" id="ARBA00022448"/>
    </source>
</evidence>
<dbReference type="SMART" id="SM00382">
    <property type="entry name" value="AAA"/>
    <property type="match status" value="2"/>
</dbReference>
<keyword evidence="4 9" id="KW-0812">Transmembrane</keyword>
<dbReference type="GO" id="GO:0140359">
    <property type="term" value="F:ABC-type transporter activity"/>
    <property type="evidence" value="ECO:0007669"/>
    <property type="project" value="InterPro"/>
</dbReference>
<dbReference type="Gene3D" id="3.40.50.300">
    <property type="entry name" value="P-loop containing nucleotide triphosphate hydrolases"/>
    <property type="match status" value="2"/>
</dbReference>
<feature type="transmembrane region" description="Helical" evidence="9">
    <location>
        <begin position="1222"/>
        <end position="1243"/>
    </location>
</feature>
<feature type="domain" description="ABC transporter" evidence="10">
    <location>
        <begin position="716"/>
        <end position="964"/>
    </location>
</feature>
<feature type="transmembrane region" description="Helical" evidence="9">
    <location>
        <begin position="474"/>
        <end position="492"/>
    </location>
</feature>
<gene>
    <name evidence="11" type="ORF">BU16DRAFT_460409</name>
</gene>
<dbReference type="InterPro" id="IPR010929">
    <property type="entry name" value="PDR_CDR_ABC"/>
</dbReference>
<evidence type="ECO:0000256" key="5">
    <source>
        <dbReference type="ARBA" id="ARBA00022741"/>
    </source>
</evidence>
<dbReference type="Proteomes" id="UP000799750">
    <property type="component" value="Unassembled WGS sequence"/>
</dbReference>
<dbReference type="InterPro" id="IPR003593">
    <property type="entry name" value="AAA+_ATPase"/>
</dbReference>
<feature type="transmembrane region" description="Helical" evidence="9">
    <location>
        <begin position="1344"/>
        <end position="1363"/>
    </location>
</feature>
<comment type="similarity">
    <text evidence="2">Belongs to the ABC transporter superfamily. ABCG family. PDR (TC 3.A.1.205) subfamily.</text>
</comment>
<dbReference type="CDD" id="cd03233">
    <property type="entry name" value="ABCG_PDR_domain1"/>
    <property type="match status" value="1"/>
</dbReference>
<evidence type="ECO:0000259" key="10">
    <source>
        <dbReference type="PROSITE" id="PS50893"/>
    </source>
</evidence>
<keyword evidence="5" id="KW-0547">Nucleotide-binding</keyword>
<feature type="domain" description="ABC transporter" evidence="10">
    <location>
        <begin position="23"/>
        <end position="278"/>
    </location>
</feature>
<evidence type="ECO:0000256" key="7">
    <source>
        <dbReference type="ARBA" id="ARBA00022989"/>
    </source>
</evidence>
<name>A0A6A6QVM8_9PEZI</name>
<feature type="transmembrane region" description="Helical" evidence="9">
    <location>
        <begin position="1074"/>
        <end position="1096"/>
    </location>
</feature>
<dbReference type="InterPro" id="IPR034001">
    <property type="entry name" value="ABCG_PDR_1"/>
</dbReference>
<dbReference type="CDD" id="cd03232">
    <property type="entry name" value="ABCG_PDR_domain2"/>
    <property type="match status" value="1"/>
</dbReference>
<dbReference type="FunFam" id="3.40.50.300:FF:000054">
    <property type="entry name" value="ABC multidrug transporter atrF"/>
    <property type="match status" value="1"/>
</dbReference>
<evidence type="ECO:0000313" key="12">
    <source>
        <dbReference type="Proteomes" id="UP000799750"/>
    </source>
</evidence>
<reference evidence="11" key="1">
    <citation type="journal article" date="2020" name="Stud. Mycol.">
        <title>101 Dothideomycetes genomes: a test case for predicting lifestyles and emergence of pathogens.</title>
        <authorList>
            <person name="Haridas S."/>
            <person name="Albert R."/>
            <person name="Binder M."/>
            <person name="Bloem J."/>
            <person name="Labutti K."/>
            <person name="Salamov A."/>
            <person name="Andreopoulos B."/>
            <person name="Baker S."/>
            <person name="Barry K."/>
            <person name="Bills G."/>
            <person name="Bluhm B."/>
            <person name="Cannon C."/>
            <person name="Castanera R."/>
            <person name="Culley D."/>
            <person name="Daum C."/>
            <person name="Ezra D."/>
            <person name="Gonzalez J."/>
            <person name="Henrissat B."/>
            <person name="Kuo A."/>
            <person name="Liang C."/>
            <person name="Lipzen A."/>
            <person name="Lutzoni F."/>
            <person name="Magnuson J."/>
            <person name="Mondo S."/>
            <person name="Nolan M."/>
            <person name="Ohm R."/>
            <person name="Pangilinan J."/>
            <person name="Park H.-J."/>
            <person name="Ramirez L."/>
            <person name="Alfaro M."/>
            <person name="Sun H."/>
            <person name="Tritt A."/>
            <person name="Yoshinaga Y."/>
            <person name="Zwiers L.-H."/>
            <person name="Turgeon B."/>
            <person name="Goodwin S."/>
            <person name="Spatafora J."/>
            <person name="Crous P."/>
            <person name="Grigoriev I."/>
        </authorList>
    </citation>
    <scope>NUCLEOTIDE SEQUENCE</scope>
    <source>
        <strain evidence="11">CBS 269.34</strain>
    </source>
</reference>
<proteinExistence type="inferred from homology"/>
<dbReference type="Pfam" id="PF06422">
    <property type="entry name" value="PDR_CDR"/>
    <property type="match status" value="1"/>
</dbReference>
<keyword evidence="12" id="KW-1185">Reference proteome</keyword>
<dbReference type="GO" id="GO:0016887">
    <property type="term" value="F:ATP hydrolysis activity"/>
    <property type="evidence" value="ECO:0007669"/>
    <property type="project" value="InterPro"/>
</dbReference>
<feature type="transmembrane region" description="Helical" evidence="9">
    <location>
        <begin position="637"/>
        <end position="659"/>
    </location>
</feature>
<keyword evidence="3" id="KW-0813">Transport</keyword>
<sequence>MRWKNVKVYGEDVGSRAQSDVSTVFSDLYKSARGIWRKNPQKEILHGIDGVLNEGEMLLVLGGPGSGCTTLLKTLAGQTDGYSKKKGAIRCSGISITKVMERFRGSVVYNGAIESHFPELTVGQTLDFAAKSKTPHQRIDGISRTEYAKRITEIIGTAFGLRHTFQTRVGDDFIRGVSGGERRRVTIAEMLMTRASVTCWDNPTRGLDSSTSLEFAQALRVATNLTGNVSISALYQPGEALAEIYDKVTLLYQGHQIWFGEIDDARKYFTAMGFEALPRQTTAEFLISITDPKSARVRQGYQHRVPRNAEEFVRIWKSSAAYKQMLSAFSEQEHRFPEDDEDSYQRLKDHQVVEKTPFTRNHSAYTLNLGMQFLITLNRGYQRLLGNWIYYLVMTTTMVVIPIIIGSMFYNIPEDASGFLSRGGMIFFSLLFNVIINFAETSAQFAQRPIVEKQNSYAMYHPFVDSLATGVVQYPLKFFNVAMFSAIVYFVAHLKREAGPLFIFMAFTYIISISMTGLFRTIATLVNSMETALACTGLAMLPLAIYSGYVIPRPSMHPWFKWISYINPVYYANEAQMAVEFHGRKAPCTMLVPSGPGYEHVKLANQVCAVVGAKPGQAFVSGDEYVKLSFDFEYSHVWRNLAVCIAFFVFFTITSALAVEYKKPASAKSEWLVFRKTSKGSQKGNGNPRKRDIEQPHRAFELDVIAEEKRESISIERSNDIFCWRNLCYDIEIKGVPRRLLDNVQGFVEPGTLTALVGASGAGKTTLLNVLAQRVSMGVISGDMLVNGSPLDRSFQRRTGYVQQQDVHLAEMTVRETFRFSALLRQGKEVPVSEKYAYVENIIAALGMQHYADSVIGTTEDGLSAEKRKRITIGLELVAKPTLLLFLDEPTSGLDSQSATSIMKFLRELANAGQAILCTIHQPSATLFEEFDRLLVLSRGGKTAYFGDLGQNSKIATDYFERHGAPPCDPTANSAEYILDVVGAGATQTAMADWAEVWKASPECAAVTSRIRAIRAPRLQNKYQGLDSKFQFNKRIDPEGKMEADKTTDFATSWFTQFFAVQKRLFQQAWRSPVYLNSKFLINLGGGLFIGFTFFHENTSIQGLQNKTFAVFMILLLCLILIVLLQPRLLVIRDLYEVRERHSKMYHWTTFVIANIIVEIPFNFVISSVGFISWYFPVGWYRNSQVTPGRGLFIWFIFMLYQIYHTTFAQAIAMVCPNADTAAMMTILFYTFILAFNGVVQPLASLVKFWHFAYYVSPFTWLVSAMMSTGTHEVPVRCSAAEVNIFQPPKGMSCGKYAGAFVNGTMAALYNPKATKNCEFCKFGVADSYLTAVNISWDDRWRNAAFMAAYICFNICLFFTTFYCHANGVKSVFGGWGKLFKKK</sequence>
<dbReference type="EMBL" id="MU004188">
    <property type="protein sequence ID" value="KAF2495773.1"/>
    <property type="molecule type" value="Genomic_DNA"/>
</dbReference>
<dbReference type="GO" id="GO:0005524">
    <property type="term" value="F:ATP binding"/>
    <property type="evidence" value="ECO:0007669"/>
    <property type="project" value="UniProtKB-KW"/>
</dbReference>
<evidence type="ECO:0000256" key="1">
    <source>
        <dbReference type="ARBA" id="ARBA00004141"/>
    </source>
</evidence>
<accession>A0A6A6QVM8</accession>
<keyword evidence="6" id="KW-0067">ATP-binding</keyword>
<dbReference type="PROSITE" id="PS50893">
    <property type="entry name" value="ABC_TRANSPORTER_2"/>
    <property type="match status" value="2"/>
</dbReference>
<keyword evidence="8 9" id="KW-0472">Membrane</keyword>
<feature type="transmembrane region" description="Helical" evidence="9">
    <location>
        <begin position="388"/>
        <end position="413"/>
    </location>
</feature>
<dbReference type="InterPro" id="IPR027417">
    <property type="entry name" value="P-loop_NTPase"/>
</dbReference>